<sequence length="344" mass="35766">MQAAVVTSFTAPLEVVQREVPTPAEGQVLVRIEASGLCHTDLHAARGDWPVRPVPPFVPGHEGVGVVTALGAGVTARAVGDRVAIPWLGHACGECRYCVDGRETLCELQRNSGYGVDGAFAEHAVADARFVVPVPDGIDPLDAAPLTCAGVTTYKALKVAGIVPTEKVAVFGIGGLGHLAVQYARILGGTVIAVDVEGSKLELARDLGAAHTVNAADVDPVEAVRELGGADVAVVLAASPRVFEQAFSSLNRGGRLICVALPAEERMTLSIFETVLKGISVIGSIVGTRRDLAEVFALHAEGRTRVIAEPRALEQVNEAMAEVLSGKVPARLVFEFPAAGASAR</sequence>
<evidence type="ECO:0000256" key="3">
    <source>
        <dbReference type="ARBA" id="ARBA00013190"/>
    </source>
</evidence>
<evidence type="ECO:0000313" key="12">
    <source>
        <dbReference type="Proteomes" id="UP001565927"/>
    </source>
</evidence>
<evidence type="ECO:0000256" key="4">
    <source>
        <dbReference type="ARBA" id="ARBA00022723"/>
    </source>
</evidence>
<evidence type="ECO:0000313" key="11">
    <source>
        <dbReference type="EMBL" id="MEZ0164368.1"/>
    </source>
</evidence>
<dbReference type="InterPro" id="IPR036291">
    <property type="entry name" value="NAD(P)-bd_dom_sf"/>
</dbReference>
<organism evidence="11 12">
    <name type="scientific">Kineococcus halophytocola</name>
    <dbReference type="NCBI Taxonomy" id="3234027"/>
    <lineage>
        <taxon>Bacteria</taxon>
        <taxon>Bacillati</taxon>
        <taxon>Actinomycetota</taxon>
        <taxon>Actinomycetes</taxon>
        <taxon>Kineosporiales</taxon>
        <taxon>Kineosporiaceae</taxon>
        <taxon>Kineococcus</taxon>
    </lineage>
</organism>
<feature type="domain" description="Enoyl reductase (ER)" evidence="10">
    <location>
        <begin position="4"/>
        <end position="334"/>
    </location>
</feature>
<dbReference type="Gene3D" id="3.90.180.10">
    <property type="entry name" value="Medium-chain alcohol dehydrogenases, catalytic domain"/>
    <property type="match status" value="1"/>
</dbReference>
<dbReference type="InterPro" id="IPR011032">
    <property type="entry name" value="GroES-like_sf"/>
</dbReference>
<comment type="similarity">
    <text evidence="2 9">Belongs to the zinc-containing alcohol dehydrogenase family.</text>
</comment>
<evidence type="ECO:0000256" key="6">
    <source>
        <dbReference type="ARBA" id="ARBA00023002"/>
    </source>
</evidence>
<keyword evidence="12" id="KW-1185">Reference proteome</keyword>
<comment type="caution">
    <text evidence="11">The sequence shown here is derived from an EMBL/GenBank/DDBJ whole genome shotgun (WGS) entry which is preliminary data.</text>
</comment>
<evidence type="ECO:0000256" key="7">
    <source>
        <dbReference type="ARBA" id="ARBA00049164"/>
    </source>
</evidence>
<comment type="catalytic activity">
    <reaction evidence="7">
        <text>a secondary alcohol + NAD(+) = a ketone + NADH + H(+)</text>
        <dbReference type="Rhea" id="RHEA:10740"/>
        <dbReference type="ChEBI" id="CHEBI:15378"/>
        <dbReference type="ChEBI" id="CHEBI:17087"/>
        <dbReference type="ChEBI" id="CHEBI:35681"/>
        <dbReference type="ChEBI" id="CHEBI:57540"/>
        <dbReference type="ChEBI" id="CHEBI:57945"/>
        <dbReference type="EC" id="1.1.1.1"/>
    </reaction>
</comment>
<accession>A0ABV4GYH3</accession>
<evidence type="ECO:0000256" key="8">
    <source>
        <dbReference type="ARBA" id="ARBA00049243"/>
    </source>
</evidence>
<dbReference type="PANTHER" id="PTHR42940:SF8">
    <property type="entry name" value="VACUOLAR PROTEIN SORTING-ASSOCIATED PROTEIN 11"/>
    <property type="match status" value="1"/>
</dbReference>
<dbReference type="InterPro" id="IPR013149">
    <property type="entry name" value="ADH-like_C"/>
</dbReference>
<protein>
    <recommendedName>
        <fullName evidence="3">alcohol dehydrogenase</fullName>
        <ecNumber evidence="3">1.1.1.1</ecNumber>
    </recommendedName>
</protein>
<evidence type="ECO:0000259" key="10">
    <source>
        <dbReference type="SMART" id="SM00829"/>
    </source>
</evidence>
<dbReference type="EMBL" id="JBGFTU010000006">
    <property type="protein sequence ID" value="MEZ0164368.1"/>
    <property type="molecule type" value="Genomic_DNA"/>
</dbReference>
<keyword evidence="4 9" id="KW-0479">Metal-binding</keyword>
<dbReference type="GO" id="GO:0004022">
    <property type="term" value="F:alcohol dehydrogenase (NAD+) activity"/>
    <property type="evidence" value="ECO:0007669"/>
    <property type="project" value="UniProtKB-EC"/>
</dbReference>
<dbReference type="NCBIfam" id="NF006940">
    <property type="entry name" value="PRK09422.1"/>
    <property type="match status" value="1"/>
</dbReference>
<reference evidence="11 12" key="1">
    <citation type="submission" date="2024-07" db="EMBL/GenBank/DDBJ databases">
        <authorList>
            <person name="Thanompreechachai J."/>
            <person name="Duangmal K."/>
        </authorList>
    </citation>
    <scope>NUCLEOTIDE SEQUENCE [LARGE SCALE GENOMIC DNA]</scope>
    <source>
        <strain evidence="11 12">LSe6-4</strain>
    </source>
</reference>
<dbReference type="Proteomes" id="UP001565927">
    <property type="component" value="Unassembled WGS sequence"/>
</dbReference>
<evidence type="ECO:0000256" key="5">
    <source>
        <dbReference type="ARBA" id="ARBA00022833"/>
    </source>
</evidence>
<dbReference type="RefSeq" id="WP_370440619.1">
    <property type="nucleotide sequence ID" value="NZ_JBGFTU010000006.1"/>
</dbReference>
<keyword evidence="5 9" id="KW-0862">Zinc</keyword>
<dbReference type="Pfam" id="PF08240">
    <property type="entry name" value="ADH_N"/>
    <property type="match status" value="1"/>
</dbReference>
<dbReference type="InterPro" id="IPR002328">
    <property type="entry name" value="ADH_Zn_CS"/>
</dbReference>
<evidence type="ECO:0000256" key="9">
    <source>
        <dbReference type="RuleBase" id="RU361277"/>
    </source>
</evidence>
<dbReference type="EC" id="1.1.1.1" evidence="3"/>
<dbReference type="Gene3D" id="3.40.50.720">
    <property type="entry name" value="NAD(P)-binding Rossmann-like Domain"/>
    <property type="match status" value="1"/>
</dbReference>
<name>A0ABV4GYH3_9ACTN</name>
<comment type="catalytic activity">
    <reaction evidence="8">
        <text>a primary alcohol + NAD(+) = an aldehyde + NADH + H(+)</text>
        <dbReference type="Rhea" id="RHEA:10736"/>
        <dbReference type="ChEBI" id="CHEBI:15378"/>
        <dbReference type="ChEBI" id="CHEBI:15734"/>
        <dbReference type="ChEBI" id="CHEBI:17478"/>
        <dbReference type="ChEBI" id="CHEBI:57540"/>
        <dbReference type="ChEBI" id="CHEBI:57945"/>
        <dbReference type="EC" id="1.1.1.1"/>
    </reaction>
</comment>
<evidence type="ECO:0000256" key="2">
    <source>
        <dbReference type="ARBA" id="ARBA00008072"/>
    </source>
</evidence>
<evidence type="ECO:0000256" key="1">
    <source>
        <dbReference type="ARBA" id="ARBA00001947"/>
    </source>
</evidence>
<dbReference type="Pfam" id="PF00107">
    <property type="entry name" value="ADH_zinc_N"/>
    <property type="match status" value="1"/>
</dbReference>
<dbReference type="SUPFAM" id="SSF51735">
    <property type="entry name" value="NAD(P)-binding Rossmann-fold domains"/>
    <property type="match status" value="1"/>
</dbReference>
<dbReference type="CDD" id="cd08297">
    <property type="entry name" value="CAD3"/>
    <property type="match status" value="1"/>
</dbReference>
<keyword evidence="6 11" id="KW-0560">Oxidoreductase</keyword>
<dbReference type="PROSITE" id="PS00059">
    <property type="entry name" value="ADH_ZINC"/>
    <property type="match status" value="1"/>
</dbReference>
<dbReference type="SUPFAM" id="SSF50129">
    <property type="entry name" value="GroES-like"/>
    <property type="match status" value="1"/>
</dbReference>
<dbReference type="InterPro" id="IPR020843">
    <property type="entry name" value="ER"/>
</dbReference>
<comment type="cofactor">
    <cofactor evidence="1 9">
        <name>Zn(2+)</name>
        <dbReference type="ChEBI" id="CHEBI:29105"/>
    </cofactor>
</comment>
<gene>
    <name evidence="11" type="primary">adhP</name>
    <name evidence="11" type="ORF">AB2L27_06260</name>
</gene>
<dbReference type="InterPro" id="IPR013154">
    <property type="entry name" value="ADH-like_N"/>
</dbReference>
<dbReference type="SMART" id="SM00829">
    <property type="entry name" value="PKS_ER"/>
    <property type="match status" value="1"/>
</dbReference>
<dbReference type="PANTHER" id="PTHR42940">
    <property type="entry name" value="ALCOHOL DEHYDROGENASE 1-RELATED"/>
    <property type="match status" value="1"/>
</dbReference>
<proteinExistence type="inferred from homology"/>